<dbReference type="GO" id="GO:0004713">
    <property type="term" value="F:protein tyrosine kinase activity"/>
    <property type="evidence" value="ECO:0007669"/>
    <property type="project" value="TreeGrafter"/>
</dbReference>
<organism evidence="1 2">
    <name type="scientific">Oceanotoga teriensis</name>
    <dbReference type="NCBI Taxonomy" id="515440"/>
    <lineage>
        <taxon>Bacteria</taxon>
        <taxon>Thermotogati</taxon>
        <taxon>Thermotogota</taxon>
        <taxon>Thermotogae</taxon>
        <taxon>Petrotogales</taxon>
        <taxon>Petrotogaceae</taxon>
        <taxon>Oceanotoga</taxon>
    </lineage>
</organism>
<dbReference type="Gene3D" id="3.40.50.1000">
    <property type="entry name" value="HAD superfamily/HAD-like"/>
    <property type="match status" value="1"/>
</dbReference>
<dbReference type="Pfam" id="PF13419">
    <property type="entry name" value="HAD_2"/>
    <property type="match status" value="1"/>
</dbReference>
<dbReference type="PROSITE" id="PS01228">
    <property type="entry name" value="COF_1"/>
    <property type="match status" value="1"/>
</dbReference>
<dbReference type="RefSeq" id="WP_109606518.1">
    <property type="nucleotide sequence ID" value="NZ_JAMHJO010000025.1"/>
</dbReference>
<evidence type="ECO:0000313" key="1">
    <source>
        <dbReference type="EMBL" id="PWJ86807.1"/>
    </source>
</evidence>
<reference evidence="1 2" key="1">
    <citation type="submission" date="2018-05" db="EMBL/GenBank/DDBJ databases">
        <title>Genomic Encyclopedia of Type Strains, Phase IV (KMG-IV): sequencing the most valuable type-strain genomes for metagenomic binning, comparative biology and taxonomic classification.</title>
        <authorList>
            <person name="Goeker M."/>
        </authorList>
    </citation>
    <scope>NUCLEOTIDE SEQUENCE [LARGE SCALE GENOMIC DNA]</scope>
    <source>
        <strain evidence="1 2">DSM 24906</strain>
    </source>
</reference>
<proteinExistence type="predicted"/>
<dbReference type="EMBL" id="QGGI01000029">
    <property type="protein sequence ID" value="PWJ86807.1"/>
    <property type="molecule type" value="Genomic_DNA"/>
</dbReference>
<dbReference type="Gene3D" id="1.10.150.240">
    <property type="entry name" value="Putative phosphatase, domain 2"/>
    <property type="match status" value="1"/>
</dbReference>
<accession>A0AA45HHF4</accession>
<sequence>MTKNNFKNIKNIIFDLDGTLVNTKKFTLNAFKEVIKDLNINYTISDDEIIKYIGYPIDQIWKNLLNTNDDELIKKAILLLDEKEENIIEKTENVFFDNVLETLEFLKNKNKKLFILSNCNIKYLEAMLNKGLKKYIDSPHCSEMYGWRDKDFVIEHIMKKEKNNSFIMVGDRKHDIYSAKVNNIKSIGCSYGYGYDEIKDADAIIESIDKIKTFF</sequence>
<protein>
    <submittedName>
        <fullName evidence="1">Phosphoglycolate phosphatase</fullName>
    </submittedName>
</protein>
<dbReference type="PANTHER" id="PTHR43434">
    <property type="entry name" value="PHOSPHOGLYCOLATE PHOSPHATASE"/>
    <property type="match status" value="1"/>
</dbReference>
<dbReference type="InterPro" id="IPR036412">
    <property type="entry name" value="HAD-like_sf"/>
</dbReference>
<dbReference type="InterPro" id="IPR023198">
    <property type="entry name" value="PGP-like_dom2"/>
</dbReference>
<comment type="caution">
    <text evidence="1">The sequence shown here is derived from an EMBL/GenBank/DDBJ whole genome shotgun (WGS) entry which is preliminary data.</text>
</comment>
<dbReference type="InterPro" id="IPR023214">
    <property type="entry name" value="HAD_sf"/>
</dbReference>
<dbReference type="SFLD" id="SFLDG01129">
    <property type="entry name" value="C1.5:_HAD__Beta-PGM__Phosphata"/>
    <property type="match status" value="1"/>
</dbReference>
<dbReference type="AlphaFoldDB" id="A0AA45HHF4"/>
<dbReference type="Proteomes" id="UP000245921">
    <property type="component" value="Unassembled WGS sequence"/>
</dbReference>
<keyword evidence="2" id="KW-1185">Reference proteome</keyword>
<dbReference type="InterPro" id="IPR050155">
    <property type="entry name" value="HAD-like_hydrolase_sf"/>
</dbReference>
<dbReference type="PANTHER" id="PTHR43434:SF20">
    <property type="entry name" value="5'-NUCLEOTIDASE"/>
    <property type="match status" value="1"/>
</dbReference>
<name>A0AA45HHF4_9BACT</name>
<dbReference type="SFLD" id="SFLDS00003">
    <property type="entry name" value="Haloacid_Dehalogenase"/>
    <property type="match status" value="1"/>
</dbReference>
<dbReference type="SUPFAM" id="SSF56784">
    <property type="entry name" value="HAD-like"/>
    <property type="match status" value="1"/>
</dbReference>
<dbReference type="InterPro" id="IPR041492">
    <property type="entry name" value="HAD_2"/>
</dbReference>
<gene>
    <name evidence="1" type="ORF">C7380_1295</name>
</gene>
<evidence type="ECO:0000313" key="2">
    <source>
        <dbReference type="Proteomes" id="UP000245921"/>
    </source>
</evidence>
<dbReference type="GO" id="GO:0005829">
    <property type="term" value="C:cytosol"/>
    <property type="evidence" value="ECO:0007669"/>
    <property type="project" value="TreeGrafter"/>
</dbReference>